<dbReference type="Pfam" id="PF07645">
    <property type="entry name" value="EGF_CA"/>
    <property type="match status" value="2"/>
</dbReference>
<feature type="non-terminal residue" evidence="8">
    <location>
        <position position="1"/>
    </location>
</feature>
<evidence type="ECO:0000313" key="8">
    <source>
        <dbReference type="EMBL" id="GMS93254.1"/>
    </source>
</evidence>
<dbReference type="InterPro" id="IPR009030">
    <property type="entry name" value="Growth_fac_rcpt_cys_sf"/>
</dbReference>
<organism evidence="8 9">
    <name type="scientific">Pristionchus entomophagus</name>
    <dbReference type="NCBI Taxonomy" id="358040"/>
    <lineage>
        <taxon>Eukaryota</taxon>
        <taxon>Metazoa</taxon>
        <taxon>Ecdysozoa</taxon>
        <taxon>Nematoda</taxon>
        <taxon>Chromadorea</taxon>
        <taxon>Rhabditida</taxon>
        <taxon>Rhabditina</taxon>
        <taxon>Diplogasteromorpha</taxon>
        <taxon>Diplogasteroidea</taxon>
        <taxon>Neodiplogasteridae</taxon>
        <taxon>Pristionchus</taxon>
    </lineage>
</organism>
<dbReference type="PROSITE" id="PS00010">
    <property type="entry name" value="ASX_HYDROXYL"/>
    <property type="match status" value="2"/>
</dbReference>
<evidence type="ECO:0000256" key="6">
    <source>
        <dbReference type="PROSITE-ProRule" id="PRU00076"/>
    </source>
</evidence>
<dbReference type="Proteomes" id="UP001432027">
    <property type="component" value="Unassembled WGS sequence"/>
</dbReference>
<keyword evidence="4" id="KW-1015">Disulfide bond</keyword>
<dbReference type="Gene3D" id="2.10.25.10">
    <property type="entry name" value="Laminin"/>
    <property type="match status" value="3"/>
</dbReference>
<sequence length="124" mass="13579">FSDDDECDMGTDNCDRDTQDCINLPGHFNCTCKAGFEHGSDGKCKDIDECALAIDNCHALAICKNEQPLFSCHCKEPYIGDDWVTIIIVDVDECKLSPPPCNPNANCKNTEGSFECACKDGYKG</sequence>
<dbReference type="Pfam" id="PF12947">
    <property type="entry name" value="EGF_3"/>
    <property type="match status" value="1"/>
</dbReference>
<keyword evidence="2" id="KW-0732">Signal</keyword>
<dbReference type="InterPro" id="IPR049883">
    <property type="entry name" value="NOTCH1_EGF-like"/>
</dbReference>
<keyword evidence="9" id="KW-1185">Reference proteome</keyword>
<dbReference type="InterPro" id="IPR001881">
    <property type="entry name" value="EGF-like_Ca-bd_dom"/>
</dbReference>
<evidence type="ECO:0000313" key="9">
    <source>
        <dbReference type="Proteomes" id="UP001432027"/>
    </source>
</evidence>
<dbReference type="EMBL" id="BTSX01000004">
    <property type="protein sequence ID" value="GMS93254.1"/>
    <property type="molecule type" value="Genomic_DNA"/>
</dbReference>
<dbReference type="PROSITE" id="PS01187">
    <property type="entry name" value="EGF_CA"/>
    <property type="match status" value="2"/>
</dbReference>
<dbReference type="PANTHER" id="PTHR24050">
    <property type="entry name" value="PA14 DOMAIN-CONTAINING PROTEIN"/>
    <property type="match status" value="1"/>
</dbReference>
<name>A0AAV5TFK4_9BILA</name>
<dbReference type="PROSITE" id="PS01186">
    <property type="entry name" value="EGF_2"/>
    <property type="match status" value="1"/>
</dbReference>
<gene>
    <name evidence="8" type="ORF">PENTCL1PPCAC_15429</name>
</gene>
<dbReference type="SMART" id="SM00181">
    <property type="entry name" value="EGF"/>
    <property type="match status" value="3"/>
</dbReference>
<dbReference type="SMART" id="SM00179">
    <property type="entry name" value="EGF_CA"/>
    <property type="match status" value="3"/>
</dbReference>
<dbReference type="FunFam" id="2.10.25.10:FF:000038">
    <property type="entry name" value="Fibrillin 2"/>
    <property type="match status" value="2"/>
</dbReference>
<reference evidence="8" key="1">
    <citation type="submission" date="2023-10" db="EMBL/GenBank/DDBJ databases">
        <title>Genome assembly of Pristionchus species.</title>
        <authorList>
            <person name="Yoshida K."/>
            <person name="Sommer R.J."/>
        </authorList>
    </citation>
    <scope>NUCLEOTIDE SEQUENCE</scope>
    <source>
        <strain evidence="8">RS0144</strain>
    </source>
</reference>
<evidence type="ECO:0000256" key="4">
    <source>
        <dbReference type="ARBA" id="ARBA00023157"/>
    </source>
</evidence>
<dbReference type="SUPFAM" id="SSF57184">
    <property type="entry name" value="Growth factor receptor domain"/>
    <property type="match status" value="1"/>
</dbReference>
<evidence type="ECO:0000256" key="1">
    <source>
        <dbReference type="ARBA" id="ARBA00022536"/>
    </source>
</evidence>
<dbReference type="AlphaFoldDB" id="A0AAV5TFK4"/>
<accession>A0AAV5TFK4</accession>
<feature type="non-terminal residue" evidence="8">
    <location>
        <position position="124"/>
    </location>
</feature>
<dbReference type="InterPro" id="IPR018097">
    <property type="entry name" value="EGF_Ca-bd_CS"/>
</dbReference>
<proteinExistence type="predicted"/>
<keyword evidence="1 6" id="KW-0245">EGF-like domain</keyword>
<comment type="caution">
    <text evidence="8">The sequence shown here is derived from an EMBL/GenBank/DDBJ whole genome shotgun (WGS) entry which is preliminary data.</text>
</comment>
<evidence type="ECO:0000259" key="7">
    <source>
        <dbReference type="PROSITE" id="PS50026"/>
    </source>
</evidence>
<dbReference type="PROSITE" id="PS50026">
    <property type="entry name" value="EGF_3"/>
    <property type="match status" value="2"/>
</dbReference>
<dbReference type="GO" id="GO:0005509">
    <property type="term" value="F:calcium ion binding"/>
    <property type="evidence" value="ECO:0007669"/>
    <property type="project" value="InterPro"/>
</dbReference>
<protein>
    <recommendedName>
        <fullName evidence="7">EGF-like domain-containing protein</fullName>
    </recommendedName>
</protein>
<dbReference type="InterPro" id="IPR024731">
    <property type="entry name" value="NELL2-like_EGF"/>
</dbReference>
<dbReference type="InterPro" id="IPR052235">
    <property type="entry name" value="Nephronectin_domain"/>
</dbReference>
<evidence type="ECO:0000256" key="3">
    <source>
        <dbReference type="ARBA" id="ARBA00022737"/>
    </source>
</evidence>
<dbReference type="CDD" id="cd00054">
    <property type="entry name" value="EGF_CA"/>
    <property type="match status" value="1"/>
</dbReference>
<dbReference type="InterPro" id="IPR000152">
    <property type="entry name" value="EGF-type_Asp/Asn_hydroxyl_site"/>
</dbReference>
<keyword evidence="3" id="KW-0677">Repeat</keyword>
<comment type="caution">
    <text evidence="6">Lacks conserved residue(s) required for the propagation of feature annotation.</text>
</comment>
<evidence type="ECO:0000256" key="2">
    <source>
        <dbReference type="ARBA" id="ARBA00022729"/>
    </source>
</evidence>
<dbReference type="InterPro" id="IPR000742">
    <property type="entry name" value="EGF"/>
</dbReference>
<evidence type="ECO:0000256" key="5">
    <source>
        <dbReference type="ARBA" id="ARBA00023180"/>
    </source>
</evidence>
<dbReference type="PANTHER" id="PTHR24050:SF28">
    <property type="entry name" value="UROMODULIN-LIKE"/>
    <property type="match status" value="1"/>
</dbReference>
<feature type="domain" description="EGF-like" evidence="7">
    <location>
        <begin position="90"/>
        <end position="124"/>
    </location>
</feature>
<keyword evidence="5" id="KW-0325">Glycoprotein</keyword>
<dbReference type="FunFam" id="2.10.25.10:FF:000017">
    <property type="entry name" value="latent-transforming growth factor beta-binding protein 4 isoform X1"/>
    <property type="match status" value="1"/>
</dbReference>
<feature type="domain" description="EGF-like" evidence="7">
    <location>
        <begin position="46"/>
        <end position="84"/>
    </location>
</feature>